<evidence type="ECO:0008006" key="4">
    <source>
        <dbReference type="Google" id="ProtNLM"/>
    </source>
</evidence>
<accession>A0ABW9FKQ6</accession>
<evidence type="ECO:0000313" key="3">
    <source>
        <dbReference type="Proteomes" id="UP001629745"/>
    </source>
</evidence>
<feature type="transmembrane region" description="Helical" evidence="1">
    <location>
        <begin position="12"/>
        <end position="35"/>
    </location>
</feature>
<proteinExistence type="predicted"/>
<reference evidence="2 3" key="1">
    <citation type="submission" date="2023-11" db="EMBL/GenBank/DDBJ databases">
        <authorList>
            <person name="Val-Calvo J."/>
            <person name="Scortti M."/>
            <person name="Vazquez-Boland J."/>
        </authorList>
    </citation>
    <scope>NUCLEOTIDE SEQUENCE [LARGE SCALE GENOMIC DNA]</scope>
    <source>
        <strain evidence="2 3">PAM 2766</strain>
    </source>
</reference>
<feature type="transmembrane region" description="Helical" evidence="1">
    <location>
        <begin position="156"/>
        <end position="179"/>
    </location>
</feature>
<keyword evidence="1" id="KW-1133">Transmembrane helix</keyword>
<feature type="transmembrane region" description="Helical" evidence="1">
    <location>
        <begin position="98"/>
        <end position="119"/>
    </location>
</feature>
<feature type="transmembrane region" description="Helical" evidence="1">
    <location>
        <begin position="55"/>
        <end position="78"/>
    </location>
</feature>
<feature type="transmembrane region" description="Helical" evidence="1">
    <location>
        <begin position="126"/>
        <end position="144"/>
    </location>
</feature>
<keyword evidence="1" id="KW-0812">Transmembrane</keyword>
<evidence type="ECO:0000313" key="2">
    <source>
        <dbReference type="EMBL" id="MFM1725748.1"/>
    </source>
</evidence>
<gene>
    <name evidence="2" type="ORF">ABEU20_004371</name>
</gene>
<keyword evidence="1" id="KW-0472">Membrane</keyword>
<dbReference type="EMBL" id="JBDLNV010000007">
    <property type="protein sequence ID" value="MFM1725748.1"/>
    <property type="molecule type" value="Genomic_DNA"/>
</dbReference>
<dbReference type="Proteomes" id="UP001629745">
    <property type="component" value="Unassembled WGS sequence"/>
</dbReference>
<evidence type="ECO:0000256" key="1">
    <source>
        <dbReference type="SAM" id="Phobius"/>
    </source>
</evidence>
<sequence>MAAGFDFSWTQFLWNVFIFVGVPGLFGARVVRAVWQSERADLGGAIPGHTGGGRLGLWATGLVASALGFLACAGWLSWSADSAGEFRGPGLPAPNKFPTWQVVACGITVVLACFVAAHLSRWTKAGGLAAAMGTTAGFTTAFAVDASRTITSQEGVGLGFSVLGWGIGLGVLMTLRSAWLNSRYARKMPRRH</sequence>
<name>A0ABW9FKQ6_9NOCA</name>
<organism evidence="2 3">
    <name type="scientific">Rhodococcus parequi</name>
    <dbReference type="NCBI Taxonomy" id="3137122"/>
    <lineage>
        <taxon>Bacteria</taxon>
        <taxon>Bacillati</taxon>
        <taxon>Actinomycetota</taxon>
        <taxon>Actinomycetes</taxon>
        <taxon>Mycobacteriales</taxon>
        <taxon>Nocardiaceae</taxon>
        <taxon>Rhodococcus</taxon>
    </lineage>
</organism>
<keyword evidence="3" id="KW-1185">Reference proteome</keyword>
<protein>
    <recommendedName>
        <fullName evidence="4">Fluoride ion transporter CrcB</fullName>
    </recommendedName>
</protein>
<comment type="caution">
    <text evidence="2">The sequence shown here is derived from an EMBL/GenBank/DDBJ whole genome shotgun (WGS) entry which is preliminary data.</text>
</comment>
<dbReference type="RefSeq" id="WP_420166208.1">
    <property type="nucleotide sequence ID" value="NZ_JBDLNV010000007.1"/>
</dbReference>